<dbReference type="Proteomes" id="UP001623290">
    <property type="component" value="Chromosome"/>
</dbReference>
<dbReference type="InterPro" id="IPR018666">
    <property type="entry name" value="DUF2125"/>
</dbReference>
<keyword evidence="3" id="KW-1185">Reference proteome</keyword>
<keyword evidence="1" id="KW-0732">Signal</keyword>
<organism evidence="2 3">
    <name type="scientific">Thioclava litoralis</name>
    <dbReference type="NCBI Taxonomy" id="3076557"/>
    <lineage>
        <taxon>Bacteria</taxon>
        <taxon>Pseudomonadati</taxon>
        <taxon>Pseudomonadota</taxon>
        <taxon>Alphaproteobacteria</taxon>
        <taxon>Rhodobacterales</taxon>
        <taxon>Paracoccaceae</taxon>
        <taxon>Thioclava</taxon>
    </lineage>
</organism>
<evidence type="ECO:0000256" key="1">
    <source>
        <dbReference type="SAM" id="SignalP"/>
    </source>
</evidence>
<evidence type="ECO:0000313" key="2">
    <source>
        <dbReference type="EMBL" id="WRY32446.1"/>
    </source>
</evidence>
<dbReference type="RefSeq" id="WP_339108743.1">
    <property type="nucleotide sequence ID" value="NZ_CP135443.1"/>
</dbReference>
<accession>A0ABZ1DXY1</accession>
<feature type="chain" id="PRO_5047392528" evidence="1">
    <location>
        <begin position="23"/>
        <end position="499"/>
    </location>
</feature>
<name>A0ABZ1DXY1_9RHOB</name>
<sequence length="499" mass="52634">MARITGVAVTATCLAMIGTAGFADVTAQDVWTNVQDLYRGMGFEVSAQSVTPNGKGLTVQGVTLTREAPGSDKVTSANSFTVSKLDFIEMGDGRVRVDIGKDIKGDSKTVLEGKPVVTAASDFRVKGADVVASGVPQNVHYDLRIDDLQMDLKQTVHQDEADFPTVVTLGLTGMKGDFNNDLRAGTKQSGTYHIDQGTLNGKGSDPAGGSFVVAGALSDISTDMSTTLPEGVTLDGKMAAYSTPGVESRLFSKVGPMSLNFDAQSEDGDASIQFKAEHGDQKIDMKDGMVFYHANGNAIKMNVKAPNMPIEASFALDHAQSGADFPIAAGKDPKPFGLDLGLSGLTLSDQVWTMLDPQGKLPHDPAHLDLKLSGHALVNQDIFSEDFATLPGAPGELRDMNLDTLHLNAVGVDLQGKGAVTFDSAAGIPWPVGKVHLALSGAKGLMSKLTDMGLLPQDQAMFAQMILGLYAKPTGDDAMETDLEFTEDGQILANGQRIQ</sequence>
<reference evidence="2 3" key="1">
    <citation type="submission" date="2023-09" db="EMBL/GenBank/DDBJ databases">
        <title>Thioclava shenzhenensis sp. nov., a multidrug resistant bacteria-antagonizing species isolated from coastal seawater.</title>
        <authorList>
            <person name="Long M."/>
        </authorList>
    </citation>
    <scope>NUCLEOTIDE SEQUENCE [LARGE SCALE GENOMIC DNA]</scope>
    <source>
        <strain evidence="2 3">FTW29</strain>
    </source>
</reference>
<protein>
    <submittedName>
        <fullName evidence="2">DUF2125 domain-containing protein</fullName>
    </submittedName>
</protein>
<feature type="signal peptide" evidence="1">
    <location>
        <begin position="1"/>
        <end position="22"/>
    </location>
</feature>
<gene>
    <name evidence="2" type="ORF">RPE78_06870</name>
</gene>
<proteinExistence type="predicted"/>
<dbReference type="EMBL" id="CP135443">
    <property type="protein sequence ID" value="WRY32446.1"/>
    <property type="molecule type" value="Genomic_DNA"/>
</dbReference>
<dbReference type="Pfam" id="PF09898">
    <property type="entry name" value="DUF2125"/>
    <property type="match status" value="1"/>
</dbReference>
<evidence type="ECO:0000313" key="3">
    <source>
        <dbReference type="Proteomes" id="UP001623290"/>
    </source>
</evidence>